<sequence length="66" mass="7303">MFRWNSTTPALDDGWLQRTGQGMKRLMLAFQDHGADRIGVGEFELHGLGISQDQRPATGSRCLAAE</sequence>
<dbReference type="AlphaFoldDB" id="Q7U6F5"/>
<gene>
    <name evidence="1" type="ordered locus">SYNW1383</name>
</gene>
<dbReference type="HOGENOM" id="CLU_2829771_0_0_3"/>
<protein>
    <submittedName>
        <fullName evidence="1">Conserved hypothetical</fullName>
    </submittedName>
</protein>
<dbReference type="Proteomes" id="UP000001422">
    <property type="component" value="Chromosome"/>
</dbReference>
<organism evidence="1 2">
    <name type="scientific">Parasynechococcus marenigrum (strain WH8102)</name>
    <dbReference type="NCBI Taxonomy" id="84588"/>
    <lineage>
        <taxon>Bacteria</taxon>
        <taxon>Bacillati</taxon>
        <taxon>Cyanobacteriota</taxon>
        <taxon>Cyanophyceae</taxon>
        <taxon>Synechococcales</taxon>
        <taxon>Prochlorococcaceae</taxon>
        <taxon>Parasynechococcus</taxon>
        <taxon>Parasynechococcus marenigrum</taxon>
    </lineage>
</organism>
<name>Q7U6F5_PARMW</name>
<evidence type="ECO:0000313" key="2">
    <source>
        <dbReference type="Proteomes" id="UP000001422"/>
    </source>
</evidence>
<dbReference type="STRING" id="84588.SYNW1383"/>
<keyword evidence="2" id="KW-1185">Reference proteome</keyword>
<dbReference type="EMBL" id="BX569692">
    <property type="protein sequence ID" value="CAE07898.1"/>
    <property type="molecule type" value="Genomic_DNA"/>
</dbReference>
<proteinExistence type="predicted"/>
<reference evidence="1 2" key="1">
    <citation type="journal article" date="2003" name="Nature">
        <title>The genome of a motile marine Synechococcus.</title>
        <authorList>
            <person name="Palenik B."/>
            <person name="Brahamsha B."/>
            <person name="Larimer F."/>
            <person name="Land M."/>
            <person name="Hauser L."/>
            <person name="Chain P."/>
            <person name="Lamerdin J."/>
            <person name="Regala W."/>
            <person name="Allen E.A."/>
            <person name="McCarren J."/>
            <person name="Paulsen I."/>
            <person name="Dufresne A."/>
            <person name="Partensky F."/>
            <person name="Webb E."/>
            <person name="Waterbury J."/>
        </authorList>
    </citation>
    <scope>NUCLEOTIDE SEQUENCE [LARGE SCALE GENOMIC DNA]</scope>
    <source>
        <strain evidence="1 2">WH8102</strain>
    </source>
</reference>
<evidence type="ECO:0000313" key="1">
    <source>
        <dbReference type="EMBL" id="CAE07898.1"/>
    </source>
</evidence>
<accession>Q7U6F5</accession>
<dbReference type="KEGG" id="syw:SYNW1383"/>